<accession>A0A261TH58</accession>
<feature type="transmembrane region" description="Helical" evidence="1">
    <location>
        <begin position="38"/>
        <end position="60"/>
    </location>
</feature>
<evidence type="ECO:0000256" key="1">
    <source>
        <dbReference type="SAM" id="Phobius"/>
    </source>
</evidence>
<reference evidence="2 3" key="1">
    <citation type="submission" date="2017-05" db="EMBL/GenBank/DDBJ databases">
        <title>Complete and WGS of Bordetella genogroups.</title>
        <authorList>
            <person name="Spilker T."/>
            <person name="LiPuma J."/>
        </authorList>
    </citation>
    <scope>NUCLEOTIDE SEQUENCE [LARGE SCALE GENOMIC DNA]</scope>
    <source>
        <strain evidence="2 3">AU10456</strain>
    </source>
</reference>
<dbReference type="AlphaFoldDB" id="A0A261TH58"/>
<protein>
    <submittedName>
        <fullName evidence="2">Uncharacterized protein</fullName>
    </submittedName>
</protein>
<organism evidence="2 3">
    <name type="scientific">Bordetella genomosp. 5</name>
    <dbReference type="NCBI Taxonomy" id="1395608"/>
    <lineage>
        <taxon>Bacteria</taxon>
        <taxon>Pseudomonadati</taxon>
        <taxon>Pseudomonadota</taxon>
        <taxon>Betaproteobacteria</taxon>
        <taxon>Burkholderiales</taxon>
        <taxon>Alcaligenaceae</taxon>
        <taxon>Bordetella</taxon>
    </lineage>
</organism>
<dbReference type="EMBL" id="NEVP01000009">
    <property type="protein sequence ID" value="OZI48959.1"/>
    <property type="molecule type" value="Genomic_DNA"/>
</dbReference>
<keyword evidence="1" id="KW-0472">Membrane</keyword>
<dbReference type="Proteomes" id="UP000216913">
    <property type="component" value="Unassembled WGS sequence"/>
</dbReference>
<gene>
    <name evidence="2" type="ORF">CAL25_15130</name>
</gene>
<keyword evidence="1" id="KW-1133">Transmembrane helix</keyword>
<name>A0A261TH58_9BORD</name>
<proteinExistence type="predicted"/>
<sequence>MRGTAILIMALTVLIWALAYPIGASLPENSLKEPLNSSYGVLNVLFTALAFGGVVITLIFQVNQAKEAQQESVERSISEMFQIFTSAEFQETKDAAFRVLIPAIRHRAYAEFVASRLYAVAQLPFPASESIKQSIMDLEGNAERAKTMEFWKMERADRLKLDDIFNFFAMLAQRNSASDVIKHVDFAYDWWRPALLLIAQMQVEHRERHPEIGEYCKGRPVIETVQRLDVVFGHKPLTSRNEIWAYLAKHPKMIGFGMDACFSAAPGEAGSTRKS</sequence>
<keyword evidence="1" id="KW-0812">Transmembrane</keyword>
<keyword evidence="3" id="KW-1185">Reference proteome</keyword>
<evidence type="ECO:0000313" key="2">
    <source>
        <dbReference type="EMBL" id="OZI48959.1"/>
    </source>
</evidence>
<evidence type="ECO:0000313" key="3">
    <source>
        <dbReference type="Proteomes" id="UP000216913"/>
    </source>
</evidence>
<comment type="caution">
    <text evidence="2">The sequence shown here is derived from an EMBL/GenBank/DDBJ whole genome shotgun (WGS) entry which is preliminary data.</text>
</comment>